<proteinExistence type="predicted"/>
<reference evidence="1" key="1">
    <citation type="submission" date="2022-11" db="EMBL/GenBank/DDBJ databases">
        <title>Genome Sequence of Nemania bipapillata.</title>
        <authorList>
            <person name="Buettner E."/>
        </authorList>
    </citation>
    <scope>NUCLEOTIDE SEQUENCE</scope>
    <source>
        <strain evidence="1">CP14</strain>
    </source>
</reference>
<gene>
    <name evidence="1" type="ORF">ONZ43_g2756</name>
</gene>
<dbReference type="EMBL" id="JAPESX010000593">
    <property type="protein sequence ID" value="KAJ8120567.1"/>
    <property type="molecule type" value="Genomic_DNA"/>
</dbReference>
<organism evidence="1 2">
    <name type="scientific">Nemania bipapillata</name>
    <dbReference type="NCBI Taxonomy" id="110536"/>
    <lineage>
        <taxon>Eukaryota</taxon>
        <taxon>Fungi</taxon>
        <taxon>Dikarya</taxon>
        <taxon>Ascomycota</taxon>
        <taxon>Pezizomycotina</taxon>
        <taxon>Sordariomycetes</taxon>
        <taxon>Xylariomycetidae</taxon>
        <taxon>Xylariales</taxon>
        <taxon>Xylariaceae</taxon>
        <taxon>Nemania</taxon>
    </lineage>
</organism>
<comment type="caution">
    <text evidence="1">The sequence shown here is derived from an EMBL/GenBank/DDBJ whole genome shotgun (WGS) entry which is preliminary data.</text>
</comment>
<accession>A0ACC2IZR4</accession>
<dbReference type="Proteomes" id="UP001153334">
    <property type="component" value="Unassembled WGS sequence"/>
</dbReference>
<keyword evidence="2" id="KW-1185">Reference proteome</keyword>
<protein>
    <submittedName>
        <fullName evidence="1">Uncharacterized protein</fullName>
    </submittedName>
</protein>
<sequence length="203" mass="23663">MERPSNRDDNYDMCQETRADTERFLSAAVNNGIVGRRGRHSRSLRWSRSWPSGTRTLTRPLRLLASHAARLWTRWRRHREDAKGWRLVVTMEEHGEAPRWNGEMRLTFRDGFLDEFFNGPGRGTWVDFPSPQDIKWYLVRAPSGLEWLQGGQAPGGWAPDLSADSCIPFVMVDGRAVRDFRPHDFYDSTDQDVFDNFIRSCHH</sequence>
<name>A0ACC2IZR4_9PEZI</name>
<evidence type="ECO:0000313" key="2">
    <source>
        <dbReference type="Proteomes" id="UP001153334"/>
    </source>
</evidence>
<evidence type="ECO:0000313" key="1">
    <source>
        <dbReference type="EMBL" id="KAJ8120567.1"/>
    </source>
</evidence>